<dbReference type="InterPro" id="IPR037041">
    <property type="entry name" value="Trigger_fac_C_sf"/>
</dbReference>
<dbReference type="EMBL" id="CP015583">
    <property type="protein sequence ID" value="APT57461.1"/>
    <property type="molecule type" value="Genomic_DNA"/>
</dbReference>
<reference evidence="17 19" key="1">
    <citation type="submission" date="2016-05" db="EMBL/GenBank/DDBJ databases">
        <title>Complete Genome and Methylome Analysis of Psychrotrophic Bacterial Isolates from Antarctic Lake Untersee.</title>
        <authorList>
            <person name="Fomenkov A."/>
            <person name="Akimov V.N."/>
            <person name="Vasilyeva L.V."/>
            <person name="Andersen D."/>
            <person name="Vincze T."/>
            <person name="Roberts R.J."/>
        </authorList>
    </citation>
    <scope>NUCLEOTIDE SEQUENCE [LARGE SCALE GENOMIC DNA]</scope>
    <source>
        <strain evidence="17 19">U14-5</strain>
    </source>
</reference>
<dbReference type="Gene3D" id="3.30.70.1050">
    <property type="entry name" value="Trigger factor ribosome-binding domain"/>
    <property type="match status" value="1"/>
</dbReference>
<dbReference type="GO" id="GO:0051083">
    <property type="term" value="P:'de novo' cotranslational protein folding"/>
    <property type="evidence" value="ECO:0007669"/>
    <property type="project" value="TreeGrafter"/>
</dbReference>
<dbReference type="PANTHER" id="PTHR30560:SF3">
    <property type="entry name" value="TRIGGER FACTOR-LIKE PROTEIN TIG, CHLOROPLASTIC"/>
    <property type="match status" value="1"/>
</dbReference>
<evidence type="ECO:0000256" key="5">
    <source>
        <dbReference type="ARBA" id="ARBA00022618"/>
    </source>
</evidence>
<evidence type="ECO:0000256" key="8">
    <source>
        <dbReference type="ARBA" id="ARBA00023235"/>
    </source>
</evidence>
<dbReference type="SUPFAM" id="SSF102735">
    <property type="entry name" value="Trigger factor ribosome-binding domain"/>
    <property type="match status" value="1"/>
</dbReference>
<dbReference type="AlphaFoldDB" id="A0A1L7AFF3"/>
<dbReference type="PANTHER" id="PTHR30560">
    <property type="entry name" value="TRIGGER FACTOR CHAPERONE AND PEPTIDYL-PROLYL CIS/TRANS ISOMERASE"/>
    <property type="match status" value="1"/>
</dbReference>
<gene>
    <name evidence="12 18" type="primary">tig</name>
    <name evidence="17" type="ORF">RGI145_10490</name>
    <name evidence="18" type="ORF">RQ831_06015</name>
</gene>
<comment type="function">
    <text evidence="10 12">Involved in protein export. Acts as a chaperone by maintaining the newly synthesized protein in an open conformation. Functions as a peptidyl-prolyl cis-trans isomerase.</text>
</comment>
<dbReference type="Gene3D" id="1.10.3120.10">
    <property type="entry name" value="Trigger factor, C-terminal domain"/>
    <property type="match status" value="1"/>
</dbReference>
<dbReference type="GO" id="GO:0043335">
    <property type="term" value="P:protein unfolding"/>
    <property type="evidence" value="ECO:0007669"/>
    <property type="project" value="TreeGrafter"/>
</dbReference>
<dbReference type="Proteomes" id="UP000185494">
    <property type="component" value="Chromosome 1"/>
</dbReference>
<evidence type="ECO:0000256" key="7">
    <source>
        <dbReference type="ARBA" id="ARBA00023186"/>
    </source>
</evidence>
<dbReference type="GO" id="GO:0005737">
    <property type="term" value="C:cytoplasm"/>
    <property type="evidence" value="ECO:0007669"/>
    <property type="project" value="UniProtKB-SubCell"/>
</dbReference>
<feature type="region of interest" description="Disordered" evidence="15">
    <location>
        <begin position="439"/>
        <end position="459"/>
    </location>
</feature>
<dbReference type="Pfam" id="PF05698">
    <property type="entry name" value="Trigger_C"/>
    <property type="match status" value="1"/>
</dbReference>
<dbReference type="NCBIfam" id="TIGR00115">
    <property type="entry name" value="tig"/>
    <property type="match status" value="1"/>
</dbReference>
<feature type="domain" description="PPIase FKBP-type" evidence="16">
    <location>
        <begin position="165"/>
        <end position="233"/>
    </location>
</feature>
<dbReference type="Pfam" id="PF05697">
    <property type="entry name" value="Trigger_N"/>
    <property type="match status" value="1"/>
</dbReference>
<comment type="catalytic activity">
    <reaction evidence="1 12 13">
        <text>[protein]-peptidylproline (omega=180) = [protein]-peptidylproline (omega=0)</text>
        <dbReference type="Rhea" id="RHEA:16237"/>
        <dbReference type="Rhea" id="RHEA-COMP:10747"/>
        <dbReference type="Rhea" id="RHEA-COMP:10748"/>
        <dbReference type="ChEBI" id="CHEBI:83833"/>
        <dbReference type="ChEBI" id="CHEBI:83834"/>
        <dbReference type="EC" id="5.2.1.8"/>
    </reaction>
</comment>
<comment type="domain">
    <text evidence="12">Consists of 3 domains; the N-terminus binds the ribosome, the middle domain has PPIase activity, while the C-terminus has intrinsic chaperone activity on its own.</text>
</comment>
<dbReference type="PROSITE" id="PS50059">
    <property type="entry name" value="FKBP_PPIASE"/>
    <property type="match status" value="1"/>
</dbReference>
<comment type="similarity">
    <text evidence="2 12 14">Belongs to the FKBP-type PPIase family. Tig subfamily.</text>
</comment>
<evidence type="ECO:0000256" key="15">
    <source>
        <dbReference type="SAM" id="MobiDB-lite"/>
    </source>
</evidence>
<dbReference type="eggNOG" id="COG0544">
    <property type="taxonomic scope" value="Bacteria"/>
</dbReference>
<keyword evidence="9 12" id="KW-0131">Cell cycle</keyword>
<keyword evidence="6 12" id="KW-0697">Rotamase</keyword>
<dbReference type="KEGG" id="rgi:RGI145_10490"/>
<dbReference type="GO" id="GO:0044183">
    <property type="term" value="F:protein folding chaperone"/>
    <property type="evidence" value="ECO:0007669"/>
    <property type="project" value="TreeGrafter"/>
</dbReference>
<dbReference type="STRING" id="257708.RGI145_10490"/>
<dbReference type="GO" id="GO:0051301">
    <property type="term" value="P:cell division"/>
    <property type="evidence" value="ECO:0007669"/>
    <property type="project" value="UniProtKB-KW"/>
</dbReference>
<dbReference type="InterPro" id="IPR027304">
    <property type="entry name" value="Trigger_fact/SurA_dom_sf"/>
</dbReference>
<dbReference type="RefSeq" id="WP_075798300.1">
    <property type="nucleotide sequence ID" value="NZ_CP015583.1"/>
</dbReference>
<sequence>MQVTEVATEGLKRSFDVVVQAAEVDAARNKRLAAVARDLRLPGFRPGKVPMSVVKNRYGTAINGEVLEEAVQTATRDLLSERGLKPAQQPKVELKSEEIGEGKDVAFHIEMEVLPEIPMPEFASIEVERLKAEPSEEEVTKALEGLATRAASLEDVTEERPAEAGDTVIVDFVGRARPKDNPEGDLEEFQGGSGSDMPVELGGEGFIPGFADGLVGIKVGETRHVDVTFPEEYHAPDLAGRPAVFEMTAKALKKAVKPALDDEFAQKVGVPGGIEDLRNQMKEIIQSQYDQASRLKVKRQLLDALAERADFPVPQGLVDAEFEGIWQRVEADLKAGRLDEEDKGKDEETLRAEYRKIAERRIRLGLLVSEIGRTNGVQVGQEEILRAMRAEAGRYPGQEKQVMEYFQRNPQAMDSIRAPLFEEKVVDFMLELAKVNERSVTPEELQAPEDAKAKATDAA</sequence>
<reference evidence="18" key="3">
    <citation type="submission" date="2023-09" db="EMBL/GenBank/DDBJ databases">
        <authorList>
            <person name="Schober I."/>
            <person name="Bunk B."/>
        </authorList>
    </citation>
    <scope>NUCLEOTIDE SEQUENCE</scope>
    <source>
        <strain evidence="18">DSM 103800</strain>
    </source>
</reference>
<dbReference type="Proteomes" id="UP001258945">
    <property type="component" value="Unassembled WGS sequence"/>
</dbReference>
<dbReference type="InterPro" id="IPR036611">
    <property type="entry name" value="Trigger_fac_ribosome-bd_sf"/>
</dbReference>
<evidence type="ECO:0000256" key="9">
    <source>
        <dbReference type="ARBA" id="ARBA00023306"/>
    </source>
</evidence>
<evidence type="ECO:0000256" key="6">
    <source>
        <dbReference type="ARBA" id="ARBA00023110"/>
    </source>
</evidence>
<evidence type="ECO:0000256" key="10">
    <source>
        <dbReference type="ARBA" id="ARBA00024849"/>
    </source>
</evidence>
<evidence type="ECO:0000256" key="13">
    <source>
        <dbReference type="PROSITE-ProRule" id="PRU00277"/>
    </source>
</evidence>
<dbReference type="SUPFAM" id="SSF109998">
    <property type="entry name" value="Triger factor/SurA peptide-binding domain-like"/>
    <property type="match status" value="1"/>
</dbReference>
<evidence type="ECO:0000256" key="14">
    <source>
        <dbReference type="RuleBase" id="RU003914"/>
    </source>
</evidence>
<dbReference type="InterPro" id="IPR046357">
    <property type="entry name" value="PPIase_dom_sf"/>
</dbReference>
<proteinExistence type="inferred from homology"/>
<dbReference type="InterPro" id="IPR001179">
    <property type="entry name" value="PPIase_FKBP_dom"/>
</dbReference>
<dbReference type="HAMAP" id="MF_00303">
    <property type="entry name" value="Trigger_factor_Tig"/>
    <property type="match status" value="1"/>
</dbReference>
<keyword evidence="20" id="KW-1185">Reference proteome</keyword>
<dbReference type="FunFam" id="3.10.50.40:FF:000001">
    <property type="entry name" value="Trigger factor"/>
    <property type="match status" value="1"/>
</dbReference>
<evidence type="ECO:0000313" key="18">
    <source>
        <dbReference type="EMBL" id="MDT8330599.1"/>
    </source>
</evidence>
<dbReference type="InterPro" id="IPR008880">
    <property type="entry name" value="Trigger_fac_C"/>
</dbReference>
<evidence type="ECO:0000313" key="17">
    <source>
        <dbReference type="EMBL" id="APT57461.1"/>
    </source>
</evidence>
<protein>
    <recommendedName>
        <fullName evidence="4 12">Trigger factor</fullName>
        <shortName evidence="12">TF</shortName>
        <ecNumber evidence="3 12">5.2.1.8</ecNumber>
    </recommendedName>
    <alternativeName>
        <fullName evidence="11 12">PPIase</fullName>
    </alternativeName>
</protein>
<dbReference type="PIRSF" id="PIRSF003095">
    <property type="entry name" value="Trigger_factor"/>
    <property type="match status" value="1"/>
</dbReference>
<name>A0A1L7AFF3_9PROT</name>
<dbReference type="SUPFAM" id="SSF54534">
    <property type="entry name" value="FKBP-like"/>
    <property type="match status" value="1"/>
</dbReference>
<dbReference type="Pfam" id="PF00254">
    <property type="entry name" value="FKBP_C"/>
    <property type="match status" value="1"/>
</dbReference>
<dbReference type="GO" id="GO:0003755">
    <property type="term" value="F:peptidyl-prolyl cis-trans isomerase activity"/>
    <property type="evidence" value="ECO:0007669"/>
    <property type="project" value="UniProtKB-UniRule"/>
</dbReference>
<evidence type="ECO:0000313" key="20">
    <source>
        <dbReference type="Proteomes" id="UP001258945"/>
    </source>
</evidence>
<evidence type="ECO:0000256" key="1">
    <source>
        <dbReference type="ARBA" id="ARBA00000971"/>
    </source>
</evidence>
<organism evidence="17 19">
    <name type="scientific">Roseomonas gilardii</name>
    <dbReference type="NCBI Taxonomy" id="257708"/>
    <lineage>
        <taxon>Bacteria</taxon>
        <taxon>Pseudomonadati</taxon>
        <taxon>Pseudomonadota</taxon>
        <taxon>Alphaproteobacteria</taxon>
        <taxon>Acetobacterales</taxon>
        <taxon>Roseomonadaceae</taxon>
        <taxon>Roseomonas</taxon>
    </lineage>
</organism>
<keyword evidence="7 12" id="KW-0143">Chaperone</keyword>
<evidence type="ECO:0000256" key="2">
    <source>
        <dbReference type="ARBA" id="ARBA00005464"/>
    </source>
</evidence>
<dbReference type="InterPro" id="IPR005215">
    <property type="entry name" value="Trig_fac"/>
</dbReference>
<comment type="subcellular location">
    <subcellularLocation>
        <location evidence="12">Cytoplasm</location>
    </subcellularLocation>
    <text evidence="12">About half TF is bound to the ribosome near the polypeptide exit tunnel while the other half is free in the cytoplasm.</text>
</comment>
<evidence type="ECO:0000256" key="12">
    <source>
        <dbReference type="HAMAP-Rule" id="MF_00303"/>
    </source>
</evidence>
<evidence type="ECO:0000259" key="16">
    <source>
        <dbReference type="PROSITE" id="PS50059"/>
    </source>
</evidence>
<evidence type="ECO:0000313" key="19">
    <source>
        <dbReference type="Proteomes" id="UP000185494"/>
    </source>
</evidence>
<evidence type="ECO:0000256" key="3">
    <source>
        <dbReference type="ARBA" id="ARBA00013194"/>
    </source>
</evidence>
<dbReference type="InterPro" id="IPR008881">
    <property type="entry name" value="Trigger_fac_ribosome-bd_bac"/>
</dbReference>
<dbReference type="EMBL" id="JAVVDO010000006">
    <property type="protein sequence ID" value="MDT8330599.1"/>
    <property type="molecule type" value="Genomic_DNA"/>
</dbReference>
<keyword evidence="12" id="KW-0963">Cytoplasm</keyword>
<evidence type="ECO:0000256" key="11">
    <source>
        <dbReference type="ARBA" id="ARBA00029986"/>
    </source>
</evidence>
<reference evidence="18 20" key="2">
    <citation type="journal article" date="2019" name="Microb. Pathog.">
        <title>Comparison of VITEK 2, MALDI-TOF MS, 16S rRNA gene sequencing, and whole-genome sequencing for identification of Roseomonas mucosa.</title>
        <authorList>
            <person name="Rudolph W.W."/>
            <person name="Gunzer F."/>
            <person name="Trauth M."/>
            <person name="Bunk B."/>
            <person name="Bigge R."/>
            <person name="Schrottner P."/>
        </authorList>
    </citation>
    <scope>NUCLEOTIDE SEQUENCE [LARGE SCALE GENOMIC DNA]</scope>
    <source>
        <strain evidence="18 20">DSM 103800</strain>
    </source>
</reference>
<dbReference type="GO" id="GO:0043022">
    <property type="term" value="F:ribosome binding"/>
    <property type="evidence" value="ECO:0007669"/>
    <property type="project" value="TreeGrafter"/>
</dbReference>
<keyword evidence="8 12" id="KW-0413">Isomerase</keyword>
<keyword evidence="5 12" id="KW-0132">Cell division</keyword>
<dbReference type="GO" id="GO:0015031">
    <property type="term" value="P:protein transport"/>
    <property type="evidence" value="ECO:0007669"/>
    <property type="project" value="UniProtKB-UniRule"/>
</dbReference>
<feature type="compositionally biased region" description="Basic and acidic residues" evidence="15">
    <location>
        <begin position="449"/>
        <end position="459"/>
    </location>
</feature>
<dbReference type="EC" id="5.2.1.8" evidence="3 12"/>
<accession>A0A1L7AFF3</accession>
<dbReference type="Gene3D" id="3.10.50.40">
    <property type="match status" value="1"/>
</dbReference>
<evidence type="ECO:0000256" key="4">
    <source>
        <dbReference type="ARBA" id="ARBA00016902"/>
    </source>
</evidence>